<dbReference type="SUPFAM" id="SSF52266">
    <property type="entry name" value="SGNH hydrolase"/>
    <property type="match status" value="1"/>
</dbReference>
<evidence type="ECO:0000256" key="1">
    <source>
        <dbReference type="ARBA" id="ARBA00022801"/>
    </source>
</evidence>
<feature type="domain" description="Sialate O-acetylesterase" evidence="2">
    <location>
        <begin position="112"/>
        <end position="318"/>
    </location>
</feature>
<dbReference type="Proteomes" id="UP001214250">
    <property type="component" value="Chromosome 2"/>
</dbReference>
<dbReference type="EMBL" id="CP117812">
    <property type="protein sequence ID" value="WDE97560.1"/>
    <property type="molecule type" value="Genomic_DNA"/>
</dbReference>
<dbReference type="InterPro" id="IPR005181">
    <property type="entry name" value="SASA"/>
</dbReference>
<dbReference type="Pfam" id="PF03629">
    <property type="entry name" value="SASA"/>
    <property type="match status" value="1"/>
</dbReference>
<reference evidence="3 4" key="1">
    <citation type="submission" date="2023-02" db="EMBL/GenBank/DDBJ databases">
        <title>Genome sequence of Lentisphaera profundi SAORIC-696.</title>
        <authorList>
            <person name="Kim e."/>
            <person name="Cho J.-C."/>
            <person name="Choi A."/>
            <person name="Kang I."/>
        </authorList>
    </citation>
    <scope>NUCLEOTIDE SEQUENCE [LARGE SCALE GENOMIC DNA]</scope>
    <source>
        <strain evidence="3 4">SAORIC-696</strain>
    </source>
</reference>
<accession>A0ABY7VTR0</accession>
<dbReference type="PANTHER" id="PTHR22901">
    <property type="entry name" value="SIALATE O-ACETYLESTERASE"/>
    <property type="match status" value="1"/>
</dbReference>
<gene>
    <name evidence="3" type="ORF">PQO03_17170</name>
</gene>
<keyword evidence="4" id="KW-1185">Reference proteome</keyword>
<evidence type="ECO:0000259" key="2">
    <source>
        <dbReference type="Pfam" id="PF03629"/>
    </source>
</evidence>
<evidence type="ECO:0000313" key="3">
    <source>
        <dbReference type="EMBL" id="WDE97560.1"/>
    </source>
</evidence>
<keyword evidence="1" id="KW-0378">Hydrolase</keyword>
<dbReference type="RefSeq" id="WP_274152026.1">
    <property type="nucleotide sequence ID" value="NZ_CP117812.1"/>
</dbReference>
<organism evidence="3 4">
    <name type="scientific">Lentisphaera profundi</name>
    <dbReference type="NCBI Taxonomy" id="1658616"/>
    <lineage>
        <taxon>Bacteria</taxon>
        <taxon>Pseudomonadati</taxon>
        <taxon>Lentisphaerota</taxon>
        <taxon>Lentisphaeria</taxon>
        <taxon>Lentisphaerales</taxon>
        <taxon>Lentisphaeraceae</taxon>
        <taxon>Lentisphaera</taxon>
    </lineage>
</organism>
<protein>
    <submittedName>
        <fullName evidence="3">Sialate O-acetylesterase</fullName>
    </submittedName>
</protein>
<dbReference type="PANTHER" id="PTHR22901:SF0">
    <property type="entry name" value="SIALATE O-ACETYLESTERASE"/>
    <property type="match status" value="1"/>
</dbReference>
<dbReference type="InterPro" id="IPR036514">
    <property type="entry name" value="SGNH_hydro_sf"/>
</dbReference>
<dbReference type="Gene3D" id="3.40.50.1110">
    <property type="entry name" value="SGNH hydrolase"/>
    <property type="match status" value="1"/>
</dbReference>
<proteinExistence type="predicted"/>
<dbReference type="InterPro" id="IPR039329">
    <property type="entry name" value="SIAE"/>
</dbReference>
<evidence type="ECO:0000313" key="4">
    <source>
        <dbReference type="Proteomes" id="UP001214250"/>
    </source>
</evidence>
<sequence>MHNKLIMKSKNLILLMGLQLFFLTTVIADIRLPTVLTDGMVLQRDKAITIWGWADAQEKLKVSLGNDSATTKADRSGQWSVSLKAQKANSEGQLLTIKGNNTIRIKDVLIGEVWLASGQSNMEFRMNQTANKDDIAKAKYPNIRLFHVKKNKSAFGLDNVQGSWQKCTPESVATFSAVAYHYGKNLHENLNIPIGLISAAVGGTQIEPWTPLEGFQQKEILKEYADLVAGYTKNTRVLHTSPSAYYFAMIHPLLKLKLRGLIWYQGECSLGQKGDGAIYTDKTYALIKGLRDNFQQEDLSFYFVQMPPFLYVGRFKKQCTKTLTVESLPLFNEAQMNCLKTIPNSGMVVVSDKIDKVQGIHPTNKAVVGYRLSLWAMAKNYGRPNIVYSGPLYKSYKVSGNKIIIEFDHVGSGLTTLDGAALTHFQIAGKDRKFIEAKASVVGKTILVESSNIRSPMAVRFSWHEAAIPNFANAEKLPASPFRTYDWK</sequence>
<name>A0ABY7VTR0_9BACT</name>